<dbReference type="SUPFAM" id="SSF51569">
    <property type="entry name" value="Aldolase"/>
    <property type="match status" value="1"/>
</dbReference>
<reference evidence="1" key="1">
    <citation type="submission" date="2018-05" db="EMBL/GenBank/DDBJ databases">
        <authorList>
            <person name="Lanie J.A."/>
            <person name="Ng W.-L."/>
            <person name="Kazmierczak K.M."/>
            <person name="Andrzejewski T.M."/>
            <person name="Davidsen T.M."/>
            <person name="Wayne K.J."/>
            <person name="Tettelin H."/>
            <person name="Glass J.I."/>
            <person name="Rusch D."/>
            <person name="Podicherti R."/>
            <person name="Tsui H.-C.T."/>
            <person name="Winkler M.E."/>
        </authorList>
    </citation>
    <scope>NUCLEOTIDE SEQUENCE</scope>
</reference>
<name>A0A382YWU0_9ZZZZ</name>
<feature type="non-terminal residue" evidence="1">
    <location>
        <position position="1"/>
    </location>
</feature>
<dbReference type="Gene3D" id="3.20.20.70">
    <property type="entry name" value="Aldolase class I"/>
    <property type="match status" value="1"/>
</dbReference>
<dbReference type="AlphaFoldDB" id="A0A382YWU0"/>
<gene>
    <name evidence="1" type="ORF">METZ01_LOCUS440558</name>
</gene>
<evidence type="ECO:0008006" key="2">
    <source>
        <dbReference type="Google" id="ProtNLM"/>
    </source>
</evidence>
<protein>
    <recommendedName>
        <fullName evidence="2">Pyruvate carboxyltransferase domain-containing protein</fullName>
    </recommendedName>
</protein>
<organism evidence="1">
    <name type="scientific">marine metagenome</name>
    <dbReference type="NCBI Taxonomy" id="408172"/>
    <lineage>
        <taxon>unclassified sequences</taxon>
        <taxon>metagenomes</taxon>
        <taxon>ecological metagenomes</taxon>
    </lineage>
</organism>
<evidence type="ECO:0000313" key="1">
    <source>
        <dbReference type="EMBL" id="SVD87704.1"/>
    </source>
</evidence>
<sequence>VTQTKEVKVLDCTLRDGGYYSNWFFDKDLVSSYLEAMSASNIDYVEVGFRIPTAGS</sequence>
<proteinExistence type="predicted"/>
<dbReference type="InterPro" id="IPR013785">
    <property type="entry name" value="Aldolase_TIM"/>
</dbReference>
<dbReference type="EMBL" id="UINC01179163">
    <property type="protein sequence ID" value="SVD87704.1"/>
    <property type="molecule type" value="Genomic_DNA"/>
</dbReference>
<accession>A0A382YWU0</accession>
<feature type="non-terminal residue" evidence="1">
    <location>
        <position position="56"/>
    </location>
</feature>